<dbReference type="SUPFAM" id="SSF75632">
    <property type="entry name" value="Cullin homology domain"/>
    <property type="match status" value="1"/>
</dbReference>
<accession>A0A4U5NZP7</accession>
<keyword evidence="5" id="KW-0832">Ubl conjugation</keyword>
<name>A0A4U5NZP7_STECR</name>
<evidence type="ECO:0000256" key="1">
    <source>
        <dbReference type="ARBA" id="ARBA00004906"/>
    </source>
</evidence>
<dbReference type="Gene3D" id="3.30.230.130">
    <property type="entry name" value="Cullin, Chain C, Domain 2"/>
    <property type="match status" value="1"/>
</dbReference>
<keyword evidence="4" id="KW-0833">Ubl conjugation pathway</keyword>
<dbReference type="FunFam" id="1.10.10.10:FF:000014">
    <property type="entry name" value="Cullin 1"/>
    <property type="match status" value="1"/>
</dbReference>
<dbReference type="Pfam" id="PF10557">
    <property type="entry name" value="Cullin_Nedd8"/>
    <property type="match status" value="1"/>
</dbReference>
<dbReference type="SUPFAM" id="SSF74788">
    <property type="entry name" value="Cullin repeat-like"/>
    <property type="match status" value="1"/>
</dbReference>
<evidence type="ECO:0000256" key="4">
    <source>
        <dbReference type="ARBA" id="ARBA00022786"/>
    </source>
</evidence>
<dbReference type="STRING" id="34508.A0A4U5NZP7"/>
<dbReference type="GO" id="GO:0006511">
    <property type="term" value="P:ubiquitin-dependent protein catabolic process"/>
    <property type="evidence" value="ECO:0007669"/>
    <property type="project" value="InterPro"/>
</dbReference>
<comment type="caution">
    <text evidence="10">The sequence shown here is derived from an EMBL/GenBank/DDBJ whole genome shotgun (WGS) entry which is preliminary data.</text>
</comment>
<dbReference type="FunFam" id="1.20.1310.10:FF:000014">
    <property type="entry name" value="Cullin 5"/>
    <property type="match status" value="1"/>
</dbReference>
<dbReference type="InterPro" id="IPR036390">
    <property type="entry name" value="WH_DNA-bd_sf"/>
</dbReference>
<sequence length="771" mass="89775">MQSTTFEATWEEVNSGLQKILRSVPISVQEYMKHFSSVYSLIQFQKDVLSTEDEMIGNGCGKEIFAALTKSLQEFLSREFKKIDEIAEEEAQLTHYARLWWHFEFASKVVDGLFRYLNNHWIKRAIEEKREGVFHVQTLCMVSWSRALFGDCDLNIAKIALELLKRDRDGEQGVNLDLLRQVANSCVAMGIEFKKESNGFLEIEELDRDEDGMLMSEREQLQIYEEHFERPLLENTYAYYKKEAEELRTEAEIVRFMKKTQARIQEEVERSERFFHHQLTGKRIQKSVQNAFVVDHLEFFRQEFVKLLDSESFEKVTTMFRLCENVQEAICQLRIDFEEFVASKGRQAISQISPAEQNDPKTYVAAVLKFYEDHSELVERAFQGEHGFRGAFDSGCRQVVNKNCITEKSPKSSKSAELLARYADAMLRKGGNKENEDVERVFDRLMKVFVLLEDKDVFQSHSNKLLARRLLHDLSTSEDSERLLLARMKNACGHSFTHTAAKMFTDIDTSKTLSTTFKEAKKSPLEMTTQVLSSGFWSLSQNYTFNIPKVLETRISDYSKFYSEKYQGRKLTWLLNHSRGELYFRAASRKFLFTVTTAQMVVLLKFNDVDVLTRSQLQRELDIPAEVFNSVLASLVKADLLKLPSRTTFSNALPGDTSFAFNQKFTSKKVKMDLSKLQMAARSEVEVKKEQSEMERDLEKDREFVIQATIVRVMKMRKRVQHTSLITEVLEQVSLRFKPKVTMVKKCVDILMEKEYLKRADDSKDFYEYIS</sequence>
<reference evidence="10 11" key="1">
    <citation type="journal article" date="2015" name="Genome Biol.">
        <title>Comparative genomics of Steinernema reveals deeply conserved gene regulatory networks.</title>
        <authorList>
            <person name="Dillman A.R."/>
            <person name="Macchietto M."/>
            <person name="Porter C.F."/>
            <person name="Rogers A."/>
            <person name="Williams B."/>
            <person name="Antoshechkin I."/>
            <person name="Lee M.M."/>
            <person name="Goodwin Z."/>
            <person name="Lu X."/>
            <person name="Lewis E.E."/>
            <person name="Goodrich-Blair H."/>
            <person name="Stock S.P."/>
            <person name="Adams B.J."/>
            <person name="Sternberg P.W."/>
            <person name="Mortazavi A."/>
        </authorList>
    </citation>
    <scope>NUCLEOTIDE SEQUENCE [LARGE SCALE GENOMIC DNA]</scope>
    <source>
        <strain evidence="10 11">ALL</strain>
    </source>
</reference>
<comment type="pathway">
    <text evidence="1">Protein modification; protein ubiquitination.</text>
</comment>
<keyword evidence="3" id="KW-1017">Isopeptide bond</keyword>
<proteinExistence type="inferred from homology"/>
<evidence type="ECO:0000256" key="5">
    <source>
        <dbReference type="ARBA" id="ARBA00022843"/>
    </source>
</evidence>
<evidence type="ECO:0000256" key="7">
    <source>
        <dbReference type="PROSITE-ProRule" id="PRU00330"/>
    </source>
</evidence>
<dbReference type="PROSITE" id="PS50069">
    <property type="entry name" value="CULLIN_2"/>
    <property type="match status" value="1"/>
</dbReference>
<gene>
    <name evidence="10" type="ORF">L596_012982</name>
</gene>
<evidence type="ECO:0000256" key="8">
    <source>
        <dbReference type="RuleBase" id="RU003829"/>
    </source>
</evidence>
<protein>
    <recommendedName>
        <fullName evidence="6">Cullin-5</fullName>
    </recommendedName>
</protein>
<dbReference type="InterPro" id="IPR016159">
    <property type="entry name" value="Cullin_repeat-like_dom_sf"/>
</dbReference>
<dbReference type="SUPFAM" id="SSF46785">
    <property type="entry name" value="Winged helix' DNA-binding domain"/>
    <property type="match status" value="1"/>
</dbReference>
<dbReference type="PANTHER" id="PTHR11932">
    <property type="entry name" value="CULLIN"/>
    <property type="match status" value="1"/>
</dbReference>
<dbReference type="Pfam" id="PF26557">
    <property type="entry name" value="Cullin_AB"/>
    <property type="match status" value="1"/>
</dbReference>
<dbReference type="Pfam" id="PF00888">
    <property type="entry name" value="Cullin"/>
    <property type="match status" value="1"/>
</dbReference>
<reference evidence="10 11" key="2">
    <citation type="journal article" date="2019" name="G3 (Bethesda)">
        <title>Hybrid Assembly of the Genome of the Entomopathogenic Nematode Steinernema carpocapsae Identifies the X-Chromosome.</title>
        <authorList>
            <person name="Serra L."/>
            <person name="Macchietto M."/>
            <person name="Macias-Munoz A."/>
            <person name="McGill C.J."/>
            <person name="Rodriguez I.M."/>
            <person name="Rodriguez B."/>
            <person name="Murad R."/>
            <person name="Mortazavi A."/>
        </authorList>
    </citation>
    <scope>NUCLEOTIDE SEQUENCE [LARGE SCALE GENOMIC DNA]</scope>
    <source>
        <strain evidence="10 11">ALL</strain>
    </source>
</reference>
<dbReference type="SMART" id="SM00884">
    <property type="entry name" value="Cullin_Nedd8"/>
    <property type="match status" value="1"/>
</dbReference>
<dbReference type="OrthoDB" id="27073at2759"/>
<dbReference type="Gene3D" id="1.10.10.10">
    <property type="entry name" value="Winged helix-like DNA-binding domain superfamily/Winged helix DNA-binding domain"/>
    <property type="match status" value="1"/>
</dbReference>
<evidence type="ECO:0000259" key="9">
    <source>
        <dbReference type="PROSITE" id="PS50069"/>
    </source>
</evidence>
<dbReference type="InterPro" id="IPR036317">
    <property type="entry name" value="Cullin_homology_sf"/>
</dbReference>
<dbReference type="Gene3D" id="1.20.1310.10">
    <property type="entry name" value="Cullin Repeats"/>
    <property type="match status" value="4"/>
</dbReference>
<dbReference type="AlphaFoldDB" id="A0A4U5NZP7"/>
<evidence type="ECO:0000256" key="6">
    <source>
        <dbReference type="ARBA" id="ARBA00040451"/>
    </source>
</evidence>
<dbReference type="InterPro" id="IPR001373">
    <property type="entry name" value="Cullin_N"/>
</dbReference>
<dbReference type="InterPro" id="IPR016158">
    <property type="entry name" value="Cullin_homology"/>
</dbReference>
<dbReference type="EMBL" id="AZBU02000003">
    <property type="protein sequence ID" value="TKR88794.1"/>
    <property type="molecule type" value="Genomic_DNA"/>
</dbReference>
<evidence type="ECO:0000313" key="11">
    <source>
        <dbReference type="Proteomes" id="UP000298663"/>
    </source>
</evidence>
<dbReference type="InterPro" id="IPR059120">
    <property type="entry name" value="Cullin-like_AB"/>
</dbReference>
<dbReference type="InterPro" id="IPR019559">
    <property type="entry name" value="Cullin_neddylation_domain"/>
</dbReference>
<organism evidence="10 11">
    <name type="scientific">Steinernema carpocapsae</name>
    <name type="common">Entomopathogenic nematode</name>
    <dbReference type="NCBI Taxonomy" id="34508"/>
    <lineage>
        <taxon>Eukaryota</taxon>
        <taxon>Metazoa</taxon>
        <taxon>Ecdysozoa</taxon>
        <taxon>Nematoda</taxon>
        <taxon>Chromadorea</taxon>
        <taxon>Rhabditida</taxon>
        <taxon>Tylenchina</taxon>
        <taxon>Panagrolaimomorpha</taxon>
        <taxon>Strongyloidoidea</taxon>
        <taxon>Steinernematidae</taxon>
        <taxon>Steinernema</taxon>
    </lineage>
</organism>
<feature type="domain" description="Cullin family profile" evidence="9">
    <location>
        <begin position="414"/>
        <end position="636"/>
    </location>
</feature>
<keyword evidence="11" id="KW-1185">Reference proteome</keyword>
<dbReference type="GO" id="GO:0031625">
    <property type="term" value="F:ubiquitin protein ligase binding"/>
    <property type="evidence" value="ECO:0007669"/>
    <property type="project" value="InterPro"/>
</dbReference>
<dbReference type="FunFam" id="1.20.1310.10:FF:000002">
    <property type="entry name" value="cullin-3 isoform X1"/>
    <property type="match status" value="1"/>
</dbReference>
<dbReference type="Proteomes" id="UP000298663">
    <property type="component" value="Unassembled WGS sequence"/>
</dbReference>
<dbReference type="SMART" id="SM00182">
    <property type="entry name" value="CULLIN"/>
    <property type="match status" value="1"/>
</dbReference>
<dbReference type="InterPro" id="IPR045093">
    <property type="entry name" value="Cullin"/>
</dbReference>
<dbReference type="InterPro" id="IPR036388">
    <property type="entry name" value="WH-like_DNA-bd_sf"/>
</dbReference>
<evidence type="ECO:0000256" key="3">
    <source>
        <dbReference type="ARBA" id="ARBA00022499"/>
    </source>
</evidence>
<evidence type="ECO:0000256" key="2">
    <source>
        <dbReference type="ARBA" id="ARBA00006019"/>
    </source>
</evidence>
<comment type="similarity">
    <text evidence="2 7 8">Belongs to the cullin family.</text>
</comment>
<evidence type="ECO:0000313" key="10">
    <source>
        <dbReference type="EMBL" id="TKR88794.1"/>
    </source>
</evidence>